<keyword evidence="2" id="KW-0378">Hydrolase</keyword>
<dbReference type="Gene3D" id="1.10.150.20">
    <property type="entry name" value="5' to 3' exonuclease, C-terminal subdomain"/>
    <property type="match status" value="1"/>
</dbReference>
<sequence length="308" mass="33536">MSGTSRAATQDAPAPAVLIDASIYVFRAWHTIDPGMSDADGWPSNAVYGFTRFLLEFLRRQSPRHIAVAFDESLSGSFRNRIYPPYKANRDPAPEELKRQFEACKQLVRALGIACLADGEYEADDLIGSAHGVLRSQGQSVTIVSADKDLSQLLAHGDEQWDYGRDLRWCARGCVDRHGVPPEHIADMLALVGDPVDNIPGVPGVGRKTAAILLHHFGGLSGVLSNIDRIAAMRLRGAPRIARAIAERVQQILLMRRLTGIALDAPVPTAIDAYRPAAPDGDALADLVDRLRFGPLTRRACMEWQGAA</sequence>
<dbReference type="Pfam" id="PF01367">
    <property type="entry name" value="5_3_exonuc"/>
    <property type="match status" value="1"/>
</dbReference>
<dbReference type="Pfam" id="PF02739">
    <property type="entry name" value="5_3_exonuc_N"/>
    <property type="match status" value="1"/>
</dbReference>
<dbReference type="GO" id="GO:0017108">
    <property type="term" value="F:5'-flap endonuclease activity"/>
    <property type="evidence" value="ECO:0007669"/>
    <property type="project" value="InterPro"/>
</dbReference>
<dbReference type="InterPro" id="IPR038969">
    <property type="entry name" value="FEN"/>
</dbReference>
<dbReference type="CDD" id="cd09859">
    <property type="entry name" value="PIN_53EXO"/>
    <property type="match status" value="1"/>
</dbReference>
<name>A0A4R3L4G8_9GAMM</name>
<keyword evidence="1" id="KW-0540">Nuclease</keyword>
<dbReference type="PANTHER" id="PTHR42646:SF2">
    <property type="entry name" value="5'-3' EXONUCLEASE FAMILY PROTEIN"/>
    <property type="match status" value="1"/>
</dbReference>
<dbReference type="SUPFAM" id="SSF47807">
    <property type="entry name" value="5' to 3' exonuclease, C-terminal subdomain"/>
    <property type="match status" value="1"/>
</dbReference>
<gene>
    <name evidence="5" type="ORF">EDC25_1305</name>
</gene>
<dbReference type="SMART" id="SM00279">
    <property type="entry name" value="HhH2"/>
    <property type="match status" value="1"/>
</dbReference>
<evidence type="ECO:0000256" key="1">
    <source>
        <dbReference type="ARBA" id="ARBA00022722"/>
    </source>
</evidence>
<comment type="caution">
    <text evidence="5">The sequence shown here is derived from an EMBL/GenBank/DDBJ whole genome shotgun (WGS) entry which is preliminary data.</text>
</comment>
<dbReference type="InterPro" id="IPR020046">
    <property type="entry name" value="5-3_exonucl_a-hlix_arch_N"/>
</dbReference>
<evidence type="ECO:0000256" key="2">
    <source>
        <dbReference type="ARBA" id="ARBA00022801"/>
    </source>
</evidence>
<keyword evidence="3" id="KW-0238">DNA-binding</keyword>
<dbReference type="InterPro" id="IPR008918">
    <property type="entry name" value="HhH2"/>
</dbReference>
<dbReference type="PANTHER" id="PTHR42646">
    <property type="entry name" value="FLAP ENDONUCLEASE XNI"/>
    <property type="match status" value="1"/>
</dbReference>
<organism evidence="5 6">
    <name type="scientific">Pseudofulvimonas gallinarii</name>
    <dbReference type="NCBI Taxonomy" id="634155"/>
    <lineage>
        <taxon>Bacteria</taxon>
        <taxon>Pseudomonadati</taxon>
        <taxon>Pseudomonadota</taxon>
        <taxon>Gammaproteobacteria</taxon>
        <taxon>Lysobacterales</taxon>
        <taxon>Rhodanobacteraceae</taxon>
        <taxon>Pseudofulvimonas</taxon>
    </lineage>
</organism>
<dbReference type="InterPro" id="IPR002421">
    <property type="entry name" value="5-3_exonuclease"/>
</dbReference>
<dbReference type="FunFam" id="1.10.150.20:FF:000003">
    <property type="entry name" value="DNA polymerase I"/>
    <property type="match status" value="1"/>
</dbReference>
<dbReference type="AlphaFoldDB" id="A0A4R3L4G8"/>
<evidence type="ECO:0000313" key="6">
    <source>
        <dbReference type="Proteomes" id="UP000294599"/>
    </source>
</evidence>
<evidence type="ECO:0000256" key="3">
    <source>
        <dbReference type="ARBA" id="ARBA00023125"/>
    </source>
</evidence>
<dbReference type="InterPro" id="IPR020045">
    <property type="entry name" value="DNA_polI_H3TH"/>
</dbReference>
<accession>A0A4R3L4G8</accession>
<evidence type="ECO:0000259" key="4">
    <source>
        <dbReference type="SMART" id="SM00475"/>
    </source>
</evidence>
<dbReference type="GO" id="GO:0008409">
    <property type="term" value="F:5'-3' exonuclease activity"/>
    <property type="evidence" value="ECO:0007669"/>
    <property type="project" value="InterPro"/>
</dbReference>
<proteinExistence type="predicted"/>
<dbReference type="GO" id="GO:0033567">
    <property type="term" value="P:DNA replication, Okazaki fragment processing"/>
    <property type="evidence" value="ECO:0007669"/>
    <property type="project" value="InterPro"/>
</dbReference>
<dbReference type="InterPro" id="IPR036279">
    <property type="entry name" value="5-3_exonuclease_C_sf"/>
</dbReference>
<protein>
    <submittedName>
        <fullName evidence="5">5'-3' exonuclease</fullName>
    </submittedName>
</protein>
<dbReference type="SUPFAM" id="SSF88723">
    <property type="entry name" value="PIN domain-like"/>
    <property type="match status" value="1"/>
</dbReference>
<dbReference type="SMART" id="SM00475">
    <property type="entry name" value="53EXOc"/>
    <property type="match status" value="1"/>
</dbReference>
<feature type="domain" description="5'-3' exonuclease" evidence="4">
    <location>
        <begin position="14"/>
        <end position="277"/>
    </location>
</feature>
<dbReference type="EMBL" id="SMAF01000030">
    <property type="protein sequence ID" value="TCS93034.1"/>
    <property type="molecule type" value="Genomic_DNA"/>
</dbReference>
<dbReference type="InterPro" id="IPR029060">
    <property type="entry name" value="PIN-like_dom_sf"/>
</dbReference>
<reference evidence="5 6" key="1">
    <citation type="submission" date="2019-03" db="EMBL/GenBank/DDBJ databases">
        <title>Genomic Encyclopedia of Type Strains, Phase IV (KMG-IV): sequencing the most valuable type-strain genomes for metagenomic binning, comparative biology and taxonomic classification.</title>
        <authorList>
            <person name="Goeker M."/>
        </authorList>
    </citation>
    <scope>NUCLEOTIDE SEQUENCE [LARGE SCALE GENOMIC DNA]</scope>
    <source>
        <strain evidence="5 6">DSM 21944</strain>
    </source>
</reference>
<dbReference type="RefSeq" id="WP_243695127.1">
    <property type="nucleotide sequence ID" value="NZ_JBHLWF010000030.1"/>
</dbReference>
<keyword evidence="5" id="KW-0269">Exonuclease</keyword>
<dbReference type="CDD" id="cd09898">
    <property type="entry name" value="H3TH_53EXO"/>
    <property type="match status" value="1"/>
</dbReference>
<dbReference type="GO" id="GO:0003677">
    <property type="term" value="F:DNA binding"/>
    <property type="evidence" value="ECO:0007669"/>
    <property type="project" value="UniProtKB-KW"/>
</dbReference>
<dbReference type="Proteomes" id="UP000294599">
    <property type="component" value="Unassembled WGS sequence"/>
</dbReference>
<keyword evidence="6" id="KW-1185">Reference proteome</keyword>
<dbReference type="Gene3D" id="3.40.50.1010">
    <property type="entry name" value="5'-nuclease"/>
    <property type="match status" value="1"/>
</dbReference>
<evidence type="ECO:0000313" key="5">
    <source>
        <dbReference type="EMBL" id="TCS93034.1"/>
    </source>
</evidence>